<dbReference type="eggNOG" id="ENOG5032GEZ">
    <property type="taxonomic scope" value="Bacteria"/>
</dbReference>
<feature type="chain" id="PRO_5004355689" description="WxL domain-containing protein" evidence="1">
    <location>
        <begin position="31"/>
        <end position="218"/>
    </location>
</feature>
<evidence type="ECO:0000313" key="4">
    <source>
        <dbReference type="Proteomes" id="UP000013782"/>
    </source>
</evidence>
<dbReference type="Proteomes" id="UP000013782">
    <property type="component" value="Unassembled WGS sequence"/>
</dbReference>
<accession>R2SDY1</accession>
<dbReference type="HOGENOM" id="CLU_106213_0_0_9"/>
<dbReference type="EMBL" id="AJAQ01000016">
    <property type="protein sequence ID" value="EOH93740.1"/>
    <property type="molecule type" value="Genomic_DNA"/>
</dbReference>
<keyword evidence="4" id="KW-1185">Reference proteome</keyword>
<dbReference type="AlphaFoldDB" id="R2SDY1"/>
<dbReference type="InterPro" id="IPR027994">
    <property type="entry name" value="WxL_dom"/>
</dbReference>
<organism evidence="3 4">
    <name type="scientific">Enterococcus pallens ATCC BAA-351</name>
    <dbReference type="NCBI Taxonomy" id="1158607"/>
    <lineage>
        <taxon>Bacteria</taxon>
        <taxon>Bacillati</taxon>
        <taxon>Bacillota</taxon>
        <taxon>Bacilli</taxon>
        <taxon>Lactobacillales</taxon>
        <taxon>Enterococcaceae</taxon>
        <taxon>Enterococcus</taxon>
    </lineage>
</organism>
<feature type="signal peptide" evidence="1">
    <location>
        <begin position="1"/>
        <end position="30"/>
    </location>
</feature>
<proteinExistence type="predicted"/>
<dbReference type="PATRIC" id="fig|1158607.3.peg.2411"/>
<protein>
    <recommendedName>
        <fullName evidence="2">WxL domain-containing protein</fullName>
    </recommendedName>
</protein>
<dbReference type="Pfam" id="PF13731">
    <property type="entry name" value="WxL"/>
    <property type="match status" value="1"/>
</dbReference>
<evidence type="ECO:0000259" key="2">
    <source>
        <dbReference type="Pfam" id="PF13731"/>
    </source>
</evidence>
<comment type="caution">
    <text evidence="3">The sequence shown here is derived from an EMBL/GenBank/DDBJ whole genome shotgun (WGS) entry which is preliminary data.</text>
</comment>
<dbReference type="STRING" id="160454.RV10_GL000724"/>
<evidence type="ECO:0000256" key="1">
    <source>
        <dbReference type="SAM" id="SignalP"/>
    </source>
</evidence>
<keyword evidence="1" id="KW-0732">Signal</keyword>
<dbReference type="OrthoDB" id="2194880at2"/>
<reference evidence="3 4" key="1">
    <citation type="submission" date="2013-02" db="EMBL/GenBank/DDBJ databases">
        <title>The Genome Sequence of Enterococcus pallens BAA-351.</title>
        <authorList>
            <consortium name="The Broad Institute Genome Sequencing Platform"/>
            <consortium name="The Broad Institute Genome Sequencing Center for Infectious Disease"/>
            <person name="Earl A.M."/>
            <person name="Gilmore M.S."/>
            <person name="Lebreton F."/>
            <person name="Walker B."/>
            <person name="Young S.K."/>
            <person name="Zeng Q."/>
            <person name="Gargeya S."/>
            <person name="Fitzgerald M."/>
            <person name="Haas B."/>
            <person name="Abouelleil A."/>
            <person name="Alvarado L."/>
            <person name="Arachchi H.M."/>
            <person name="Berlin A.M."/>
            <person name="Chapman S.B."/>
            <person name="Dewar J."/>
            <person name="Goldberg J."/>
            <person name="Griggs A."/>
            <person name="Gujja S."/>
            <person name="Hansen M."/>
            <person name="Howarth C."/>
            <person name="Imamovic A."/>
            <person name="Larimer J."/>
            <person name="McCowan C."/>
            <person name="Murphy C."/>
            <person name="Neiman D."/>
            <person name="Pearson M."/>
            <person name="Priest M."/>
            <person name="Roberts A."/>
            <person name="Saif S."/>
            <person name="Shea T."/>
            <person name="Sisk P."/>
            <person name="Sykes S."/>
            <person name="Wortman J."/>
            <person name="Nusbaum C."/>
            <person name="Birren B."/>
        </authorList>
    </citation>
    <scope>NUCLEOTIDE SEQUENCE [LARGE SCALE GENOMIC DNA]</scope>
    <source>
        <strain evidence="3 4">ATCC BAA-351</strain>
    </source>
</reference>
<sequence length="218" mass="21986">MKDLKGKVLVGLASVSMLGGIALGSVQGFAAVNAQSDVQVRFNPYTGGGEDPGNLALAYVPAGIDFGNNNLSAPGTPVFYNGTTNGADYVAVDDDRASGGDWKLVASASVLQSTTTSQTISSGNITLTSTSNVLDYDVNIGTPADPASLGSVSTGVTQSASATLPLGGGSQTIATSTNTVNQGYAIPIDTVRLNMTSSNSHGGQTFAGKITWELSDTI</sequence>
<name>R2SDY1_9ENTE</name>
<gene>
    <name evidence="3" type="ORF">UAU_02436</name>
</gene>
<feature type="domain" description="WxL" evidence="2">
    <location>
        <begin position="47"/>
        <end position="217"/>
    </location>
</feature>
<evidence type="ECO:0000313" key="3">
    <source>
        <dbReference type="EMBL" id="EOH93740.1"/>
    </source>
</evidence>